<gene>
    <name evidence="2" type="ORF">D7M11_05925</name>
</gene>
<proteinExistence type="predicted"/>
<dbReference type="OrthoDB" id="2628809at2"/>
<evidence type="ECO:0000256" key="1">
    <source>
        <dbReference type="SAM" id="MobiDB-lite"/>
    </source>
</evidence>
<evidence type="ECO:0000313" key="2">
    <source>
        <dbReference type="EMBL" id="RKN85871.1"/>
    </source>
</evidence>
<protein>
    <submittedName>
        <fullName evidence="2">Uncharacterized protein</fullName>
    </submittedName>
</protein>
<dbReference type="Proteomes" id="UP000282311">
    <property type="component" value="Unassembled WGS sequence"/>
</dbReference>
<accession>A0A3B0CLX4</accession>
<organism evidence="2 3">
    <name type="scientific">Paenibacillus ginsengarvi</name>
    <dbReference type="NCBI Taxonomy" id="400777"/>
    <lineage>
        <taxon>Bacteria</taxon>
        <taxon>Bacillati</taxon>
        <taxon>Bacillota</taxon>
        <taxon>Bacilli</taxon>
        <taxon>Bacillales</taxon>
        <taxon>Paenibacillaceae</taxon>
        <taxon>Paenibacillus</taxon>
    </lineage>
</organism>
<reference evidence="2 3" key="1">
    <citation type="journal article" date="2007" name="Int. J. Syst. Evol. Microbiol.">
        <title>Paenibacillus ginsengarvi sp. nov., isolated from soil from ginseng cultivation.</title>
        <authorList>
            <person name="Yoon M.H."/>
            <person name="Ten L.N."/>
            <person name="Im W.T."/>
        </authorList>
    </citation>
    <scope>NUCLEOTIDE SEQUENCE [LARGE SCALE GENOMIC DNA]</scope>
    <source>
        <strain evidence="2 3">KCTC 13059</strain>
    </source>
</reference>
<feature type="region of interest" description="Disordered" evidence="1">
    <location>
        <begin position="1"/>
        <end position="35"/>
    </location>
</feature>
<dbReference type="EMBL" id="RBAH01000003">
    <property type="protein sequence ID" value="RKN85871.1"/>
    <property type="molecule type" value="Genomic_DNA"/>
</dbReference>
<sequence length="69" mass="7755">MKRKGEQESVQPDVPQTPSARYTKEQFLKSRHRSGREKDILSAVLDDGTTCTIAETEAAMQAFLNKEAE</sequence>
<dbReference type="RefSeq" id="WP_120746239.1">
    <property type="nucleotide sequence ID" value="NZ_RBAH01000003.1"/>
</dbReference>
<feature type="compositionally biased region" description="Polar residues" evidence="1">
    <location>
        <begin position="8"/>
        <end position="20"/>
    </location>
</feature>
<comment type="caution">
    <text evidence="2">The sequence shown here is derived from an EMBL/GenBank/DDBJ whole genome shotgun (WGS) entry which is preliminary data.</text>
</comment>
<evidence type="ECO:0000313" key="3">
    <source>
        <dbReference type="Proteomes" id="UP000282311"/>
    </source>
</evidence>
<dbReference type="AlphaFoldDB" id="A0A3B0CLX4"/>
<keyword evidence="3" id="KW-1185">Reference proteome</keyword>
<name>A0A3B0CLX4_9BACL</name>